<protein>
    <submittedName>
        <fullName evidence="1">Uncharacterized protein</fullName>
    </submittedName>
</protein>
<dbReference type="EMBL" id="MU275894">
    <property type="protein sequence ID" value="KAI0047978.1"/>
    <property type="molecule type" value="Genomic_DNA"/>
</dbReference>
<accession>A0ACB8RWR5</accession>
<dbReference type="Proteomes" id="UP000814033">
    <property type="component" value="Unassembled WGS sequence"/>
</dbReference>
<proteinExistence type="predicted"/>
<sequence>MLRSATTLLAPALGLWLECSRLVHARGSGAPQRRPRLAALMTLACQFRARTQHSKTTTKVKRCLQCAGLGAPSYLALRGSRPSERKSRAHIPHPRHPRCRRGFAPSHDADMCMGAGFWKRRRSSGAEALSRLCAM</sequence>
<reference evidence="1" key="2">
    <citation type="journal article" date="2022" name="New Phytol.">
        <title>Evolutionary transition to the ectomycorrhizal habit in the genomes of a hyperdiverse lineage of mushroom-forming fungi.</title>
        <authorList>
            <person name="Looney B."/>
            <person name="Miyauchi S."/>
            <person name="Morin E."/>
            <person name="Drula E."/>
            <person name="Courty P.E."/>
            <person name="Kohler A."/>
            <person name="Kuo A."/>
            <person name="LaButti K."/>
            <person name="Pangilinan J."/>
            <person name="Lipzen A."/>
            <person name="Riley R."/>
            <person name="Andreopoulos W."/>
            <person name="He G."/>
            <person name="Johnson J."/>
            <person name="Nolan M."/>
            <person name="Tritt A."/>
            <person name="Barry K.W."/>
            <person name="Grigoriev I.V."/>
            <person name="Nagy L.G."/>
            <person name="Hibbett D."/>
            <person name="Henrissat B."/>
            <person name="Matheny P.B."/>
            <person name="Labbe J."/>
            <person name="Martin F.M."/>
        </authorList>
    </citation>
    <scope>NUCLEOTIDE SEQUENCE</scope>
    <source>
        <strain evidence="1">FP105234-sp</strain>
    </source>
</reference>
<reference evidence="1" key="1">
    <citation type="submission" date="2021-02" db="EMBL/GenBank/DDBJ databases">
        <authorList>
            <consortium name="DOE Joint Genome Institute"/>
            <person name="Ahrendt S."/>
            <person name="Looney B.P."/>
            <person name="Miyauchi S."/>
            <person name="Morin E."/>
            <person name="Drula E."/>
            <person name="Courty P.E."/>
            <person name="Chicoki N."/>
            <person name="Fauchery L."/>
            <person name="Kohler A."/>
            <person name="Kuo A."/>
            <person name="Labutti K."/>
            <person name="Pangilinan J."/>
            <person name="Lipzen A."/>
            <person name="Riley R."/>
            <person name="Andreopoulos W."/>
            <person name="He G."/>
            <person name="Johnson J."/>
            <person name="Barry K.W."/>
            <person name="Grigoriev I.V."/>
            <person name="Nagy L."/>
            <person name="Hibbett D."/>
            <person name="Henrissat B."/>
            <person name="Matheny P.B."/>
            <person name="Labbe J."/>
            <person name="Martin F."/>
        </authorList>
    </citation>
    <scope>NUCLEOTIDE SEQUENCE</scope>
    <source>
        <strain evidence="1">FP105234-sp</strain>
    </source>
</reference>
<comment type="caution">
    <text evidence="1">The sequence shown here is derived from an EMBL/GenBank/DDBJ whole genome shotgun (WGS) entry which is preliminary data.</text>
</comment>
<keyword evidence="2" id="KW-1185">Reference proteome</keyword>
<organism evidence="1 2">
    <name type="scientific">Auriscalpium vulgare</name>
    <dbReference type="NCBI Taxonomy" id="40419"/>
    <lineage>
        <taxon>Eukaryota</taxon>
        <taxon>Fungi</taxon>
        <taxon>Dikarya</taxon>
        <taxon>Basidiomycota</taxon>
        <taxon>Agaricomycotina</taxon>
        <taxon>Agaricomycetes</taxon>
        <taxon>Russulales</taxon>
        <taxon>Auriscalpiaceae</taxon>
        <taxon>Auriscalpium</taxon>
    </lineage>
</organism>
<evidence type="ECO:0000313" key="1">
    <source>
        <dbReference type="EMBL" id="KAI0047978.1"/>
    </source>
</evidence>
<name>A0ACB8RWR5_9AGAM</name>
<gene>
    <name evidence="1" type="ORF">FA95DRAFT_1140042</name>
</gene>
<evidence type="ECO:0000313" key="2">
    <source>
        <dbReference type="Proteomes" id="UP000814033"/>
    </source>
</evidence>